<proteinExistence type="predicted"/>
<comment type="caution">
    <text evidence="1">The sequence shown here is derived from an EMBL/GenBank/DDBJ whole genome shotgun (WGS) entry which is preliminary data.</text>
</comment>
<dbReference type="Proteomes" id="UP000034175">
    <property type="component" value="Unassembled WGS sequence"/>
</dbReference>
<dbReference type="AlphaFoldDB" id="A0A0G1S261"/>
<reference evidence="1 2" key="1">
    <citation type="journal article" date="2015" name="Nature">
        <title>rRNA introns, odd ribosomes, and small enigmatic genomes across a large radiation of phyla.</title>
        <authorList>
            <person name="Brown C.T."/>
            <person name="Hug L.A."/>
            <person name="Thomas B.C."/>
            <person name="Sharon I."/>
            <person name="Castelle C.J."/>
            <person name="Singh A."/>
            <person name="Wilkins M.J."/>
            <person name="Williams K.H."/>
            <person name="Banfield J.F."/>
        </authorList>
    </citation>
    <scope>NUCLEOTIDE SEQUENCE [LARGE SCALE GENOMIC DNA]</scope>
</reference>
<evidence type="ECO:0000313" key="2">
    <source>
        <dbReference type="Proteomes" id="UP000034175"/>
    </source>
</evidence>
<organism evidence="1 2">
    <name type="scientific">Candidatus Magasanikbacteria bacterium GW2011_GWA2_46_17</name>
    <dbReference type="NCBI Taxonomy" id="1619042"/>
    <lineage>
        <taxon>Bacteria</taxon>
        <taxon>Candidatus Magasanikiibacteriota</taxon>
    </lineage>
</organism>
<name>A0A0G1S261_9BACT</name>
<accession>A0A0G1S261</accession>
<protein>
    <submittedName>
        <fullName evidence="1">Uncharacterized protein</fullName>
    </submittedName>
</protein>
<dbReference type="EMBL" id="LCMA01000001">
    <property type="protein sequence ID" value="KKU27290.1"/>
    <property type="molecule type" value="Genomic_DNA"/>
</dbReference>
<evidence type="ECO:0000313" key="1">
    <source>
        <dbReference type="EMBL" id="KKU27290.1"/>
    </source>
</evidence>
<sequence length="132" mass="15045">MLADTRGHFLTIIDKYFSIVVYMQVNSKHEPWQEALRLMSKCPICSHSYPTEAVKFFLKKETSSLVHSTCSNCQSAFVAMIMTLGKGVSSVGMVTDLDFKDVQRLYDKQSITLDEVIEGYEMFEKGNWVLSN</sequence>
<gene>
    <name evidence="1" type="ORF">UX39_C0001G0010</name>
</gene>